<feature type="domain" description="Zn(2)-C6 fungal-type" evidence="6">
    <location>
        <begin position="13"/>
        <end position="42"/>
    </location>
</feature>
<keyword evidence="1" id="KW-0805">Transcription regulation</keyword>
<keyword evidence="4" id="KW-0539">Nucleus</keyword>
<dbReference type="SMART" id="SM00066">
    <property type="entry name" value="GAL4"/>
    <property type="match status" value="1"/>
</dbReference>
<gene>
    <name evidence="7" type="ORF">N7460_009761</name>
</gene>
<dbReference type="InterPro" id="IPR001138">
    <property type="entry name" value="Zn2Cys6_DnaBD"/>
</dbReference>
<dbReference type="InterPro" id="IPR053157">
    <property type="entry name" value="Sterol_Uptake_Regulator"/>
</dbReference>
<dbReference type="PANTHER" id="PTHR47784:SF5">
    <property type="entry name" value="STEROL UPTAKE CONTROL PROTEIN 2"/>
    <property type="match status" value="1"/>
</dbReference>
<keyword evidence="2" id="KW-0238">DNA-binding</keyword>
<feature type="compositionally biased region" description="Polar residues" evidence="5">
    <location>
        <begin position="320"/>
        <end position="338"/>
    </location>
</feature>
<dbReference type="InterPro" id="IPR036864">
    <property type="entry name" value="Zn2-C6_fun-type_DNA-bd_sf"/>
</dbReference>
<reference evidence="7" key="2">
    <citation type="submission" date="2023-01" db="EMBL/GenBank/DDBJ databases">
        <authorList>
            <person name="Petersen C."/>
        </authorList>
    </citation>
    <scope>NUCLEOTIDE SEQUENCE</scope>
    <source>
        <strain evidence="7">IBT 15450</strain>
    </source>
</reference>
<dbReference type="CDD" id="cd00067">
    <property type="entry name" value="GAL4"/>
    <property type="match status" value="1"/>
</dbReference>
<dbReference type="PANTHER" id="PTHR47784">
    <property type="entry name" value="STEROL UPTAKE CONTROL PROTEIN 2"/>
    <property type="match status" value="1"/>
</dbReference>
<feature type="region of interest" description="Disordered" evidence="5">
    <location>
        <begin position="320"/>
        <end position="339"/>
    </location>
</feature>
<dbReference type="Pfam" id="PF11951">
    <property type="entry name" value="Fungal_trans_2"/>
    <property type="match status" value="1"/>
</dbReference>
<dbReference type="InterPro" id="IPR021858">
    <property type="entry name" value="Fun_TF"/>
</dbReference>
<comment type="caution">
    <text evidence="7">The sequence shown here is derived from an EMBL/GenBank/DDBJ whole genome shotgun (WGS) entry which is preliminary data.</text>
</comment>
<evidence type="ECO:0000256" key="2">
    <source>
        <dbReference type="ARBA" id="ARBA00023125"/>
    </source>
</evidence>
<name>A0AAD6N6Q5_PENCN</name>
<dbReference type="Proteomes" id="UP001219568">
    <property type="component" value="Unassembled WGS sequence"/>
</dbReference>
<dbReference type="GO" id="GO:0008270">
    <property type="term" value="F:zinc ion binding"/>
    <property type="evidence" value="ECO:0007669"/>
    <property type="project" value="InterPro"/>
</dbReference>
<dbReference type="EMBL" id="JAQJZL010000010">
    <property type="protein sequence ID" value="KAJ6035586.1"/>
    <property type="molecule type" value="Genomic_DNA"/>
</dbReference>
<evidence type="ECO:0000256" key="3">
    <source>
        <dbReference type="ARBA" id="ARBA00023163"/>
    </source>
</evidence>
<dbReference type="SUPFAM" id="SSF57701">
    <property type="entry name" value="Zn2/Cys6 DNA-binding domain"/>
    <property type="match status" value="1"/>
</dbReference>
<reference evidence="7" key="1">
    <citation type="journal article" date="2023" name="IMA Fungus">
        <title>Comparative genomic study of the Penicillium genus elucidates a diverse pangenome and 15 lateral gene transfer events.</title>
        <authorList>
            <person name="Petersen C."/>
            <person name="Sorensen T."/>
            <person name="Nielsen M.R."/>
            <person name="Sondergaard T.E."/>
            <person name="Sorensen J.L."/>
            <person name="Fitzpatrick D.A."/>
            <person name="Frisvad J.C."/>
            <person name="Nielsen K.L."/>
        </authorList>
    </citation>
    <scope>NUCLEOTIDE SEQUENCE</scope>
    <source>
        <strain evidence="7">IBT 15450</strain>
    </source>
</reference>
<proteinExistence type="predicted"/>
<evidence type="ECO:0000256" key="4">
    <source>
        <dbReference type="ARBA" id="ARBA00023242"/>
    </source>
</evidence>
<dbReference type="PROSITE" id="PS00463">
    <property type="entry name" value="ZN2_CY6_FUNGAL_1"/>
    <property type="match status" value="1"/>
</dbReference>
<dbReference type="GO" id="GO:0003677">
    <property type="term" value="F:DNA binding"/>
    <property type="evidence" value="ECO:0007669"/>
    <property type="project" value="UniProtKB-KW"/>
</dbReference>
<keyword evidence="8" id="KW-1185">Reference proteome</keyword>
<dbReference type="GO" id="GO:0001228">
    <property type="term" value="F:DNA-binding transcription activator activity, RNA polymerase II-specific"/>
    <property type="evidence" value="ECO:0007669"/>
    <property type="project" value="TreeGrafter"/>
</dbReference>
<accession>A0AAD6N6Q5</accession>
<dbReference type="AlphaFoldDB" id="A0AAD6N6Q5"/>
<sequence length="451" mass="51329">MGPRRSHRKSRNGCPECKTRRLKCDERYPCTNCTKHGIQCSYMGPNYLHGTGSKISTPTETPATRSESVVLHAPSPFYPESYHTPAASTPLAVEAPRPESRLDLLHIFSSSPYGPPSNTDDWACDLELMHHYCTVTCNSLTIREDARHVWRIVLPMEGYSNSYLMHGILALAALHRACLYPAQKEKYIKASAYHQAAGLKKFRELIASPIDPSNWQPVFCFASMIMVYVCASPIRLGADRWPTPISNIVELFSVVNGLQTIMEPWLHSLRKTQLAPLVNCIWLDDDMLISSPSVMQQSLLPPDIRDRISQLHQFIDNYPFPQSQTHPDQNTSAGSPSTADHREAYKNAMKFFEHSTRQLELAGPHIETGMIIMWAYSLSKRFQEDLEAYRPAALVLLAHWCVLLHLIDHCWFINGASRQLLEDIESKIHPGFQEWLVWPRRWVYGNRSCSA</sequence>
<evidence type="ECO:0000259" key="6">
    <source>
        <dbReference type="PROSITE" id="PS50048"/>
    </source>
</evidence>
<dbReference type="Gene3D" id="4.10.240.10">
    <property type="entry name" value="Zn(2)-C6 fungal-type DNA-binding domain"/>
    <property type="match status" value="1"/>
</dbReference>
<evidence type="ECO:0000256" key="1">
    <source>
        <dbReference type="ARBA" id="ARBA00023015"/>
    </source>
</evidence>
<evidence type="ECO:0000313" key="8">
    <source>
        <dbReference type="Proteomes" id="UP001219568"/>
    </source>
</evidence>
<dbReference type="PROSITE" id="PS50048">
    <property type="entry name" value="ZN2_CY6_FUNGAL_2"/>
    <property type="match status" value="1"/>
</dbReference>
<evidence type="ECO:0000313" key="7">
    <source>
        <dbReference type="EMBL" id="KAJ6035586.1"/>
    </source>
</evidence>
<evidence type="ECO:0000256" key="5">
    <source>
        <dbReference type="SAM" id="MobiDB-lite"/>
    </source>
</evidence>
<organism evidence="7 8">
    <name type="scientific">Penicillium canescens</name>
    <dbReference type="NCBI Taxonomy" id="5083"/>
    <lineage>
        <taxon>Eukaryota</taxon>
        <taxon>Fungi</taxon>
        <taxon>Dikarya</taxon>
        <taxon>Ascomycota</taxon>
        <taxon>Pezizomycotina</taxon>
        <taxon>Eurotiomycetes</taxon>
        <taxon>Eurotiomycetidae</taxon>
        <taxon>Eurotiales</taxon>
        <taxon>Aspergillaceae</taxon>
        <taxon>Penicillium</taxon>
    </lineage>
</organism>
<keyword evidence="3" id="KW-0804">Transcription</keyword>
<protein>
    <recommendedName>
        <fullName evidence="6">Zn(2)-C6 fungal-type domain-containing protein</fullName>
    </recommendedName>
</protein>
<dbReference type="Pfam" id="PF00172">
    <property type="entry name" value="Zn_clus"/>
    <property type="match status" value="1"/>
</dbReference>